<dbReference type="PANTHER" id="PTHR18968:SF142">
    <property type="entry name" value="ACETOLACTATE SYNTHASE"/>
    <property type="match status" value="1"/>
</dbReference>
<keyword evidence="8" id="KW-1185">Reference proteome</keyword>
<feature type="domain" description="Thiamine pyrophosphate enzyme N-terminal TPP-binding" evidence="6">
    <location>
        <begin position="1"/>
        <end position="123"/>
    </location>
</feature>
<name>A0A1H7Z8Z2_9BACT</name>
<evidence type="ECO:0000256" key="3">
    <source>
        <dbReference type="RuleBase" id="RU362132"/>
    </source>
</evidence>
<dbReference type="InterPro" id="IPR029035">
    <property type="entry name" value="DHS-like_NAD/FAD-binding_dom"/>
</dbReference>
<evidence type="ECO:0000259" key="4">
    <source>
        <dbReference type="Pfam" id="PF00205"/>
    </source>
</evidence>
<dbReference type="InterPro" id="IPR012000">
    <property type="entry name" value="Thiamin_PyroP_enz_cen_dom"/>
</dbReference>
<evidence type="ECO:0000259" key="6">
    <source>
        <dbReference type="Pfam" id="PF02776"/>
    </source>
</evidence>
<accession>A0A1H7Z8Z2</accession>
<dbReference type="GO" id="GO:0009097">
    <property type="term" value="P:isoleucine biosynthetic process"/>
    <property type="evidence" value="ECO:0007669"/>
    <property type="project" value="TreeGrafter"/>
</dbReference>
<dbReference type="InterPro" id="IPR011766">
    <property type="entry name" value="TPP_enzyme_TPP-bd"/>
</dbReference>
<dbReference type="GO" id="GO:0030976">
    <property type="term" value="F:thiamine pyrophosphate binding"/>
    <property type="evidence" value="ECO:0007669"/>
    <property type="project" value="InterPro"/>
</dbReference>
<dbReference type="GO" id="GO:0009099">
    <property type="term" value="P:L-valine biosynthetic process"/>
    <property type="evidence" value="ECO:0007669"/>
    <property type="project" value="TreeGrafter"/>
</dbReference>
<dbReference type="STRING" id="43775.SAMN04489760_12123"/>
<dbReference type="GO" id="GO:0003984">
    <property type="term" value="F:acetolactate synthase activity"/>
    <property type="evidence" value="ECO:0007669"/>
    <property type="project" value="TreeGrafter"/>
</dbReference>
<keyword evidence="2 3" id="KW-0786">Thiamine pyrophosphate</keyword>
<comment type="similarity">
    <text evidence="1 3">Belongs to the TPP enzyme family.</text>
</comment>
<feature type="domain" description="Thiamine pyrophosphate enzyme TPP-binding" evidence="5">
    <location>
        <begin position="400"/>
        <end position="549"/>
    </location>
</feature>
<dbReference type="GO" id="GO:0000287">
    <property type="term" value="F:magnesium ion binding"/>
    <property type="evidence" value="ECO:0007669"/>
    <property type="project" value="InterPro"/>
</dbReference>
<evidence type="ECO:0000256" key="1">
    <source>
        <dbReference type="ARBA" id="ARBA00007812"/>
    </source>
</evidence>
<evidence type="ECO:0000256" key="2">
    <source>
        <dbReference type="ARBA" id="ARBA00023052"/>
    </source>
</evidence>
<dbReference type="Pfam" id="PF00205">
    <property type="entry name" value="TPP_enzyme_M"/>
    <property type="match status" value="1"/>
</dbReference>
<sequence>MKLSDYVVQFIADQRVRHVFLLPGGGVMHINNSTGHHQEIEYVCMLHEQSAAIAAEAYARVTNHLGVAVVTTGPGGTNALTGVAGAWQDSTPCLFISGQVKRADMKGDTGVRQLGVQEIDIVSIVQSITKYAVTVMDPLKIRYHLEKAVYLAKSGRPGPVWIDIPLDVQASTIDPEALEGFAAKEIEFPSNQLKIEHQVSQVIDLFNRAERPVILAGNGISLSGAQSDFREMVDLLGAPVLTTRLGVDLLPASHELCFGMPGSIATRASNFILQNSDCLLILGARLDMALIAYAPENLARAAKKVMVNMDPAEIHKVGNIIDIPIPADAGLFIRELCRQSTRIRPRNRSDWDKRCREWKDRYPFVLPEHHKNKAGISVYAFSDVISEELSGEHIILPGNAGNSSELFLTAFKVKAGQRVFHNKGTGAMGFCQPAAIGACLAGGRRPTVCIDGDGGFQLNIQELETVRRLNLPIKFFVMNNQGYASIRSSQMGYFGRLTGADAQSGMTLPDIGKISAAYGLKTARIASPRNLREQIRRVLDREGPLVCDVAVIPDEIRAPRVSSVQKPDGSMTSRPLEDMWPFLDREEFLANMIVPPLDE</sequence>
<dbReference type="GO" id="GO:0050660">
    <property type="term" value="F:flavin adenine dinucleotide binding"/>
    <property type="evidence" value="ECO:0007669"/>
    <property type="project" value="TreeGrafter"/>
</dbReference>
<dbReference type="Pfam" id="PF02776">
    <property type="entry name" value="TPP_enzyme_N"/>
    <property type="match status" value="1"/>
</dbReference>
<dbReference type="InterPro" id="IPR012001">
    <property type="entry name" value="Thiamin_PyroP_enz_TPP-bd_dom"/>
</dbReference>
<dbReference type="EMBL" id="FOBS01000021">
    <property type="protein sequence ID" value="SEM54786.1"/>
    <property type="molecule type" value="Genomic_DNA"/>
</dbReference>
<dbReference type="FunFam" id="3.40.50.970:FF:000007">
    <property type="entry name" value="Acetolactate synthase"/>
    <property type="match status" value="1"/>
</dbReference>
<dbReference type="OrthoDB" id="2254214at2"/>
<gene>
    <name evidence="7" type="ORF">SAMN04489760_12123</name>
</gene>
<dbReference type="CDD" id="cd00568">
    <property type="entry name" value="TPP_enzymes"/>
    <property type="match status" value="1"/>
</dbReference>
<organism evidence="7 8">
    <name type="scientific">Syntrophus gentianae</name>
    <dbReference type="NCBI Taxonomy" id="43775"/>
    <lineage>
        <taxon>Bacteria</taxon>
        <taxon>Pseudomonadati</taxon>
        <taxon>Thermodesulfobacteriota</taxon>
        <taxon>Syntrophia</taxon>
        <taxon>Syntrophales</taxon>
        <taxon>Syntrophaceae</taxon>
        <taxon>Syntrophus</taxon>
    </lineage>
</organism>
<dbReference type="AlphaFoldDB" id="A0A1H7Z8Z2"/>
<dbReference type="CDD" id="cd07035">
    <property type="entry name" value="TPP_PYR_POX_like"/>
    <property type="match status" value="1"/>
</dbReference>
<reference evidence="7 8" key="1">
    <citation type="submission" date="2016-10" db="EMBL/GenBank/DDBJ databases">
        <authorList>
            <person name="de Groot N.N."/>
        </authorList>
    </citation>
    <scope>NUCLEOTIDE SEQUENCE [LARGE SCALE GENOMIC DNA]</scope>
    <source>
        <strain evidence="7 8">DSM 8423</strain>
    </source>
</reference>
<dbReference type="Proteomes" id="UP000198744">
    <property type="component" value="Unassembled WGS sequence"/>
</dbReference>
<dbReference type="Gene3D" id="3.40.50.1220">
    <property type="entry name" value="TPP-binding domain"/>
    <property type="match status" value="1"/>
</dbReference>
<dbReference type="Pfam" id="PF02775">
    <property type="entry name" value="TPP_enzyme_C"/>
    <property type="match status" value="1"/>
</dbReference>
<dbReference type="InterPro" id="IPR029061">
    <property type="entry name" value="THDP-binding"/>
</dbReference>
<dbReference type="InterPro" id="IPR045229">
    <property type="entry name" value="TPP_enz"/>
</dbReference>
<dbReference type="SUPFAM" id="SSF52518">
    <property type="entry name" value="Thiamin diphosphate-binding fold (THDP-binding)"/>
    <property type="match status" value="2"/>
</dbReference>
<dbReference type="GO" id="GO:0005948">
    <property type="term" value="C:acetolactate synthase complex"/>
    <property type="evidence" value="ECO:0007669"/>
    <property type="project" value="TreeGrafter"/>
</dbReference>
<dbReference type="PANTHER" id="PTHR18968">
    <property type="entry name" value="THIAMINE PYROPHOSPHATE ENZYMES"/>
    <property type="match status" value="1"/>
</dbReference>
<evidence type="ECO:0000313" key="7">
    <source>
        <dbReference type="EMBL" id="SEM54786.1"/>
    </source>
</evidence>
<dbReference type="SUPFAM" id="SSF52467">
    <property type="entry name" value="DHS-like NAD/FAD-binding domain"/>
    <property type="match status" value="1"/>
</dbReference>
<protein>
    <submittedName>
        <fullName evidence="7">Acetolactate synthase-1/2/3 large subunit</fullName>
    </submittedName>
</protein>
<proteinExistence type="inferred from homology"/>
<evidence type="ECO:0000259" key="5">
    <source>
        <dbReference type="Pfam" id="PF02775"/>
    </source>
</evidence>
<feature type="domain" description="Thiamine pyrophosphate enzyme central" evidence="4">
    <location>
        <begin position="200"/>
        <end position="336"/>
    </location>
</feature>
<dbReference type="Gene3D" id="3.40.50.970">
    <property type="match status" value="2"/>
</dbReference>
<evidence type="ECO:0000313" key="8">
    <source>
        <dbReference type="Proteomes" id="UP000198744"/>
    </source>
</evidence>
<dbReference type="RefSeq" id="WP_093884112.1">
    <property type="nucleotide sequence ID" value="NZ_FOBS01000021.1"/>
</dbReference>